<dbReference type="Pfam" id="PF13889">
    <property type="entry name" value="Chromosome_seg"/>
    <property type="match status" value="1"/>
</dbReference>
<dbReference type="Proteomes" id="UP000276133">
    <property type="component" value="Unassembled WGS sequence"/>
</dbReference>
<evidence type="ECO:0000313" key="3">
    <source>
        <dbReference type="EMBL" id="RNA24045.1"/>
    </source>
</evidence>
<dbReference type="SMART" id="SM01177">
    <property type="entry name" value="DUF4210"/>
    <property type="match status" value="1"/>
</dbReference>
<sequence>MQSLVVSREATLMNSNESGRSDLEDLAECLLNLIINSRVQSPLPVNSHSFHLLDLFMAKLYQLATEAKEYFPNQKFSSKKLPVHSCSDTNDQCRISSELSLVIEECLAFHLNKRFEKLGLKLSHEPVQFKHIETNILIDVLLLCKCCYQKIVSENSSPVLVNKRAPLACLSFELIERWQIKMSSENYSINQNELSKALTNINNLFQAIRSYLHFSQLSSWMNQSKSESNMQVFKNLAFSISYPTEINTEISANDIETENYDKQSFPLMNLNLVDNKLNISGAESIKKLSSSSWTTEVQTNLLSLKRNLIQSSGIPHYTCLINYLQLNGQITSPIPIDKPVKKPDLHLDKSPEDCKNSLVITTPTTFPNIPLYFDSNNNKISNVSFINSTSPNLLISSYQVLDEAVEAGSSGLGQKTADFLQINPVISCYNEERKKDESKKTKRISKKCGSFINFKKNRFNSLLGNFEECLLNGRLTPVGIVDGFYAELGASGLFFPEHKKLPVDASFYQVSDDIAASPYLGIIDLSDLGDRGYKIPNRGTIQVTLFNPNKTVVKMFVVMYDLSDMPGNHQTFLRQRTVYVPSGNLDDSKLKSYLRYLIHLRFSTSKTGKMYLHTNIKLIFARNKSEIDPRMGGRYEYKTFTEAPNCPKYSPKK</sequence>
<comment type="caution">
    <text evidence="3">The sequence shown here is derived from an EMBL/GenBank/DDBJ whole genome shotgun (WGS) entry which is preliminary data.</text>
</comment>
<keyword evidence="4" id="KW-1185">Reference proteome</keyword>
<name>A0A3M7RL40_BRAPC</name>
<reference evidence="3 4" key="1">
    <citation type="journal article" date="2018" name="Sci. Rep.">
        <title>Genomic signatures of local adaptation to the degree of environmental predictability in rotifers.</title>
        <authorList>
            <person name="Franch-Gras L."/>
            <person name="Hahn C."/>
            <person name="Garcia-Roger E.M."/>
            <person name="Carmona M.J."/>
            <person name="Serra M."/>
            <person name="Gomez A."/>
        </authorList>
    </citation>
    <scope>NUCLEOTIDE SEQUENCE [LARGE SCALE GENOMIC DNA]</scope>
    <source>
        <strain evidence="3">HYR1</strain>
    </source>
</reference>
<proteinExistence type="inferred from homology"/>
<dbReference type="PANTHER" id="PTHR13199">
    <property type="entry name" value="GH03947P"/>
    <property type="match status" value="1"/>
</dbReference>
<evidence type="ECO:0000313" key="4">
    <source>
        <dbReference type="Proteomes" id="UP000276133"/>
    </source>
</evidence>
<dbReference type="AlphaFoldDB" id="A0A3M7RL40"/>
<dbReference type="OrthoDB" id="8625101at2759"/>
<dbReference type="STRING" id="10195.A0A3M7RL40"/>
<comment type="similarity">
    <text evidence="1">Belongs to the ATOS family.</text>
</comment>
<evidence type="ECO:0000256" key="1">
    <source>
        <dbReference type="ARBA" id="ARBA00034497"/>
    </source>
</evidence>
<dbReference type="Pfam" id="PF13915">
    <property type="entry name" value="DUF4210"/>
    <property type="match status" value="1"/>
</dbReference>
<accession>A0A3M7RL40</accession>
<dbReference type="EMBL" id="REGN01003176">
    <property type="protein sequence ID" value="RNA24045.1"/>
    <property type="molecule type" value="Genomic_DNA"/>
</dbReference>
<evidence type="ECO:0000259" key="2">
    <source>
        <dbReference type="SMART" id="SM01177"/>
    </source>
</evidence>
<gene>
    <name evidence="3" type="ORF">BpHYR1_018125</name>
</gene>
<protein>
    <recommendedName>
        <fullName evidence="2">Atos-like conserved domain-containing protein</fullName>
    </recommendedName>
</protein>
<feature type="domain" description="Atos-like conserved" evidence="2">
    <location>
        <begin position="462"/>
        <end position="520"/>
    </location>
</feature>
<dbReference type="InterPro" id="IPR025261">
    <property type="entry name" value="Atos-like_cons_dom"/>
</dbReference>
<dbReference type="InterPro" id="IPR051506">
    <property type="entry name" value="ATOS_Transcription_Regulators"/>
</dbReference>
<dbReference type="PANTHER" id="PTHR13199:SF11">
    <property type="entry name" value="PROTEIN ATOSSA"/>
    <property type="match status" value="1"/>
</dbReference>
<organism evidence="3 4">
    <name type="scientific">Brachionus plicatilis</name>
    <name type="common">Marine rotifer</name>
    <name type="synonym">Brachionus muelleri</name>
    <dbReference type="NCBI Taxonomy" id="10195"/>
    <lineage>
        <taxon>Eukaryota</taxon>
        <taxon>Metazoa</taxon>
        <taxon>Spiralia</taxon>
        <taxon>Gnathifera</taxon>
        <taxon>Rotifera</taxon>
        <taxon>Eurotatoria</taxon>
        <taxon>Monogononta</taxon>
        <taxon>Pseudotrocha</taxon>
        <taxon>Ploima</taxon>
        <taxon>Brachionidae</taxon>
        <taxon>Brachionus</taxon>
    </lineage>
</organism>
<dbReference type="InterPro" id="IPR033473">
    <property type="entry name" value="Atos-like_C"/>
</dbReference>